<accession>A0A917V9J1</accession>
<reference evidence="1" key="1">
    <citation type="journal article" date="2014" name="Int. J. Syst. Evol. Microbiol.">
        <title>Complete genome sequence of Corynebacterium casei LMG S-19264T (=DSM 44701T), isolated from a smear-ripened cheese.</title>
        <authorList>
            <consortium name="US DOE Joint Genome Institute (JGI-PGF)"/>
            <person name="Walter F."/>
            <person name="Albersmeier A."/>
            <person name="Kalinowski J."/>
            <person name="Ruckert C."/>
        </authorList>
    </citation>
    <scope>NUCLEOTIDE SEQUENCE</scope>
    <source>
        <strain evidence="1">CGMCC 4.7278</strain>
    </source>
</reference>
<keyword evidence="2" id="KW-1185">Reference proteome</keyword>
<organism evidence="1 2">
    <name type="scientific">Nocardia camponoti</name>
    <dbReference type="NCBI Taxonomy" id="1616106"/>
    <lineage>
        <taxon>Bacteria</taxon>
        <taxon>Bacillati</taxon>
        <taxon>Actinomycetota</taxon>
        <taxon>Actinomycetes</taxon>
        <taxon>Mycobacteriales</taxon>
        <taxon>Nocardiaceae</taxon>
        <taxon>Nocardia</taxon>
    </lineage>
</organism>
<dbReference type="AlphaFoldDB" id="A0A917V9J1"/>
<dbReference type="Proteomes" id="UP000612956">
    <property type="component" value="Unassembled WGS sequence"/>
</dbReference>
<name>A0A917V9J1_9NOCA</name>
<evidence type="ECO:0008006" key="3">
    <source>
        <dbReference type="Google" id="ProtNLM"/>
    </source>
</evidence>
<gene>
    <name evidence="1" type="ORF">GCM10011591_26280</name>
</gene>
<dbReference type="EMBL" id="BMMW01000002">
    <property type="protein sequence ID" value="GGK53237.1"/>
    <property type="molecule type" value="Genomic_DNA"/>
</dbReference>
<protein>
    <recommendedName>
        <fullName evidence="3">Lipoprotein</fullName>
    </recommendedName>
</protein>
<proteinExistence type="predicted"/>
<evidence type="ECO:0000313" key="1">
    <source>
        <dbReference type="EMBL" id="GGK53237.1"/>
    </source>
</evidence>
<sequence length="185" mass="19822">MMKRTRAAVVAMTVFALVGCSEFKQDGGSAVNESLTAPQAQEKIYAYMRETLGELPAGAALSKVPDNTELGVRRSLRPNAVPCWDGNIQSSGPRYLSVHYWITGLPAGSVQQYYDQIGASWKAKGWEIQTMGTDVIKASIPDGFGLKVQDAGKGDGSLSLAGYSPCIPESTIDQLANNPETIPRP</sequence>
<reference evidence="1" key="2">
    <citation type="submission" date="2020-09" db="EMBL/GenBank/DDBJ databases">
        <authorList>
            <person name="Sun Q."/>
            <person name="Zhou Y."/>
        </authorList>
    </citation>
    <scope>NUCLEOTIDE SEQUENCE</scope>
    <source>
        <strain evidence="1">CGMCC 4.7278</strain>
    </source>
</reference>
<evidence type="ECO:0000313" key="2">
    <source>
        <dbReference type="Proteomes" id="UP000612956"/>
    </source>
</evidence>
<comment type="caution">
    <text evidence="1">The sequence shown here is derived from an EMBL/GenBank/DDBJ whole genome shotgun (WGS) entry which is preliminary data.</text>
</comment>
<dbReference type="PROSITE" id="PS51257">
    <property type="entry name" value="PROKAR_LIPOPROTEIN"/>
    <property type="match status" value="1"/>
</dbReference>